<dbReference type="STRING" id="126957.T1J713"/>
<feature type="signal peptide" evidence="1">
    <location>
        <begin position="1"/>
        <end position="22"/>
    </location>
</feature>
<accession>T1J713</accession>
<dbReference type="EnsemblMetazoa" id="SMAR009444-RA">
    <property type="protein sequence ID" value="SMAR009444-PA"/>
    <property type="gene ID" value="SMAR009444"/>
</dbReference>
<dbReference type="PROSITE" id="PS50853">
    <property type="entry name" value="FN3"/>
    <property type="match status" value="2"/>
</dbReference>
<feature type="chain" id="PRO_5004590354" description="Fibronectin type-III domain-containing protein" evidence="1">
    <location>
        <begin position="23"/>
        <end position="396"/>
    </location>
</feature>
<dbReference type="PhylomeDB" id="T1J713"/>
<dbReference type="HOGENOM" id="CLU_697029_0_0_1"/>
<feature type="domain" description="Fibronectin type-III" evidence="2">
    <location>
        <begin position="100"/>
        <end position="199"/>
    </location>
</feature>
<dbReference type="AlphaFoldDB" id="T1J713"/>
<dbReference type="InterPro" id="IPR013783">
    <property type="entry name" value="Ig-like_fold"/>
</dbReference>
<reference evidence="3" key="2">
    <citation type="submission" date="2015-02" db="UniProtKB">
        <authorList>
            <consortium name="EnsemblMetazoa"/>
        </authorList>
    </citation>
    <scope>IDENTIFICATION</scope>
</reference>
<dbReference type="EMBL" id="JH431901">
    <property type="status" value="NOT_ANNOTATED_CDS"/>
    <property type="molecule type" value="Genomic_DNA"/>
</dbReference>
<dbReference type="OMA" id="HIANDMS"/>
<keyword evidence="4" id="KW-1185">Reference proteome</keyword>
<reference evidence="4" key="1">
    <citation type="submission" date="2011-05" db="EMBL/GenBank/DDBJ databases">
        <authorList>
            <person name="Richards S.R."/>
            <person name="Qu J."/>
            <person name="Jiang H."/>
            <person name="Jhangiani S.N."/>
            <person name="Agravi P."/>
            <person name="Goodspeed R."/>
            <person name="Gross S."/>
            <person name="Mandapat C."/>
            <person name="Jackson L."/>
            <person name="Mathew T."/>
            <person name="Pu L."/>
            <person name="Thornton R."/>
            <person name="Saada N."/>
            <person name="Wilczek-Boney K.B."/>
            <person name="Lee S."/>
            <person name="Kovar C."/>
            <person name="Wu Y."/>
            <person name="Scherer S.E."/>
            <person name="Worley K.C."/>
            <person name="Muzny D.M."/>
            <person name="Gibbs R."/>
        </authorList>
    </citation>
    <scope>NUCLEOTIDE SEQUENCE</scope>
    <source>
        <strain evidence="4">Brora</strain>
    </source>
</reference>
<feature type="domain" description="Fibronectin type-III" evidence="2">
    <location>
        <begin position="202"/>
        <end position="307"/>
    </location>
</feature>
<dbReference type="InterPro" id="IPR036116">
    <property type="entry name" value="FN3_sf"/>
</dbReference>
<sequence length="396" mass="45580">MGAALPANVPFFILIGILYSNCYDVDPLLAAYCQVRCLNQSNYDADCIFPCDVNITSHDECHKICHNKNTTCQNSCYFMWNSLSNGQSVECIGQGQKNHIANDMSIREIQNGRGIVHISWPHPNENVIFVVQTRWNLIDADNFTDWETLTKTTASTIILKEVLYPGRWYQFRIAVVSANGTDGFSEESKPFILSVTPKAPGPPTNLREETEDNQYPVIRWEPPFSELPIDHYQVMWVQRSPSARKKQMTPKEFRRLLPSTRLSVTLKQVEPKALFLVQVQAAIRFKNHTFFGEKASIFVNTFSLKISETKGFSDKISNLTVYKPNEIHNETFMNVNISWNWPQELQKQAIKFVVRWNVVICKNKQLNSQDVYYHSAVTEMSTQTEQLNTLFNIYNI</sequence>
<dbReference type="SUPFAM" id="SSF49265">
    <property type="entry name" value="Fibronectin type III"/>
    <property type="match status" value="1"/>
</dbReference>
<keyword evidence="1" id="KW-0732">Signal</keyword>
<name>T1J713_STRMM</name>
<proteinExistence type="predicted"/>
<dbReference type="SMART" id="SM00060">
    <property type="entry name" value="FN3"/>
    <property type="match status" value="2"/>
</dbReference>
<dbReference type="Proteomes" id="UP000014500">
    <property type="component" value="Unassembled WGS sequence"/>
</dbReference>
<evidence type="ECO:0000313" key="3">
    <source>
        <dbReference type="EnsemblMetazoa" id="SMAR009444-PA"/>
    </source>
</evidence>
<evidence type="ECO:0000256" key="1">
    <source>
        <dbReference type="SAM" id="SignalP"/>
    </source>
</evidence>
<protein>
    <recommendedName>
        <fullName evidence="2">Fibronectin type-III domain-containing protein</fullName>
    </recommendedName>
</protein>
<dbReference type="eggNOG" id="KOG4802">
    <property type="taxonomic scope" value="Eukaryota"/>
</dbReference>
<dbReference type="InterPro" id="IPR003961">
    <property type="entry name" value="FN3_dom"/>
</dbReference>
<evidence type="ECO:0000313" key="4">
    <source>
        <dbReference type="Proteomes" id="UP000014500"/>
    </source>
</evidence>
<organism evidence="3 4">
    <name type="scientific">Strigamia maritima</name>
    <name type="common">European centipede</name>
    <name type="synonym">Geophilus maritimus</name>
    <dbReference type="NCBI Taxonomy" id="126957"/>
    <lineage>
        <taxon>Eukaryota</taxon>
        <taxon>Metazoa</taxon>
        <taxon>Ecdysozoa</taxon>
        <taxon>Arthropoda</taxon>
        <taxon>Myriapoda</taxon>
        <taxon>Chilopoda</taxon>
        <taxon>Pleurostigmophora</taxon>
        <taxon>Geophilomorpha</taxon>
        <taxon>Linotaeniidae</taxon>
        <taxon>Strigamia</taxon>
    </lineage>
</organism>
<dbReference type="Gene3D" id="2.60.40.10">
    <property type="entry name" value="Immunoglobulins"/>
    <property type="match status" value="2"/>
</dbReference>
<evidence type="ECO:0000259" key="2">
    <source>
        <dbReference type="PROSITE" id="PS50853"/>
    </source>
</evidence>